<evidence type="ECO:0000256" key="5">
    <source>
        <dbReference type="SAM" id="Phobius"/>
    </source>
</evidence>
<dbReference type="Pfam" id="PF10507">
    <property type="entry name" value="TMEM65"/>
    <property type="match status" value="1"/>
</dbReference>
<keyword evidence="7" id="KW-1185">Reference proteome</keyword>
<dbReference type="AlphaFoldDB" id="A0A7M7M6A7"/>
<dbReference type="Proteomes" id="UP000002358">
    <property type="component" value="Chromosome 2"/>
</dbReference>
<protein>
    <recommendedName>
        <fullName evidence="8">Transmembrane protein 65</fullName>
    </recommendedName>
</protein>
<feature type="transmembrane region" description="Helical" evidence="5">
    <location>
        <begin position="230"/>
        <end position="250"/>
    </location>
</feature>
<comment type="subcellular location">
    <subcellularLocation>
        <location evidence="1">Membrane</location>
        <topology evidence="1">Multi-pass membrane protein</topology>
    </subcellularLocation>
</comment>
<dbReference type="PANTHER" id="PTHR21706:SF15">
    <property type="entry name" value="TRANSMEMBRANE PROTEIN 65"/>
    <property type="match status" value="1"/>
</dbReference>
<dbReference type="GO" id="GO:0016020">
    <property type="term" value="C:membrane"/>
    <property type="evidence" value="ECO:0007669"/>
    <property type="project" value="UniProtKB-SubCell"/>
</dbReference>
<organism evidence="6 7">
    <name type="scientific">Nasonia vitripennis</name>
    <name type="common">Parasitic wasp</name>
    <dbReference type="NCBI Taxonomy" id="7425"/>
    <lineage>
        <taxon>Eukaryota</taxon>
        <taxon>Metazoa</taxon>
        <taxon>Ecdysozoa</taxon>
        <taxon>Arthropoda</taxon>
        <taxon>Hexapoda</taxon>
        <taxon>Insecta</taxon>
        <taxon>Pterygota</taxon>
        <taxon>Neoptera</taxon>
        <taxon>Endopterygota</taxon>
        <taxon>Hymenoptera</taxon>
        <taxon>Apocrita</taxon>
        <taxon>Proctotrupomorpha</taxon>
        <taxon>Chalcidoidea</taxon>
        <taxon>Pteromalidae</taxon>
        <taxon>Pteromalinae</taxon>
        <taxon>Nasonia</taxon>
    </lineage>
</organism>
<gene>
    <name evidence="6" type="primary">100114325</name>
</gene>
<dbReference type="InterPro" id="IPR019537">
    <property type="entry name" value="TMEM65"/>
</dbReference>
<evidence type="ECO:0000256" key="2">
    <source>
        <dbReference type="ARBA" id="ARBA00022692"/>
    </source>
</evidence>
<dbReference type="OrthoDB" id="430821at2759"/>
<dbReference type="GO" id="GO:0005739">
    <property type="term" value="C:mitochondrion"/>
    <property type="evidence" value="ECO:0007669"/>
    <property type="project" value="TreeGrafter"/>
</dbReference>
<evidence type="ECO:0000256" key="1">
    <source>
        <dbReference type="ARBA" id="ARBA00004141"/>
    </source>
</evidence>
<evidence type="ECO:0000313" key="6">
    <source>
        <dbReference type="EnsemblMetazoa" id="XP_016837763"/>
    </source>
</evidence>
<evidence type="ECO:0000256" key="3">
    <source>
        <dbReference type="ARBA" id="ARBA00022989"/>
    </source>
</evidence>
<keyword evidence="4 5" id="KW-0472">Membrane</keyword>
<evidence type="ECO:0000256" key="4">
    <source>
        <dbReference type="ARBA" id="ARBA00023136"/>
    </source>
</evidence>
<name>A0A7M7M6A7_NASVI</name>
<evidence type="ECO:0008006" key="8">
    <source>
        <dbReference type="Google" id="ProtNLM"/>
    </source>
</evidence>
<dbReference type="EnsemblMetazoa" id="XM_016982274">
    <property type="protein sequence ID" value="XP_016837763"/>
    <property type="gene ID" value="LOC100114325"/>
</dbReference>
<dbReference type="PANTHER" id="PTHR21706">
    <property type="entry name" value="TRANSMEMBRANE PROTEIN 65"/>
    <property type="match status" value="1"/>
</dbReference>
<proteinExistence type="predicted"/>
<sequence>MCTSMSAVLCRATLSSSSCISSLSIFAGKHVLRIAQNRRCLWSLSGKNCVQKNTSMTLFNQERFGSAGAISSGAVPGVLTKTQAKELAVRLTADERKVLIAALQECQSQKLKAEYEVDTANTNKPPETVPQPTTRELMRVSVANAIPFVGFGFLDNAIMIIAGDSIEATMGVFISLSTMTAAAFGNTISDILGIGSAFYVELLAQKIGFEPPKLTPIQLDLPKSRRAANFGRVFGVTIGCLLGMLPLLILHKEDKKDEPDKEPPNKEEEKK</sequence>
<keyword evidence="2 5" id="KW-0812">Transmembrane</keyword>
<keyword evidence="3 5" id="KW-1133">Transmembrane helix</keyword>
<reference evidence="6" key="1">
    <citation type="submission" date="2021-01" db="UniProtKB">
        <authorList>
            <consortium name="EnsemblMetazoa"/>
        </authorList>
    </citation>
    <scope>IDENTIFICATION</scope>
</reference>
<accession>A0A7M7M6A7</accession>
<evidence type="ECO:0000313" key="7">
    <source>
        <dbReference type="Proteomes" id="UP000002358"/>
    </source>
</evidence>